<keyword evidence="3" id="KW-0067">ATP-binding</keyword>
<dbReference type="Pfam" id="PF00005">
    <property type="entry name" value="ABC_tran"/>
    <property type="match status" value="2"/>
</dbReference>
<proteinExistence type="predicted"/>
<dbReference type="GeneID" id="303305135"/>
<accession>A0ABQ2DQN5</accession>
<dbReference type="SMART" id="SM00382">
    <property type="entry name" value="AAA"/>
    <property type="match status" value="2"/>
</dbReference>
<dbReference type="InterPro" id="IPR027417">
    <property type="entry name" value="P-loop_NTPase"/>
</dbReference>
<evidence type="ECO:0000259" key="5">
    <source>
        <dbReference type="PROSITE" id="PS50893"/>
    </source>
</evidence>
<dbReference type="SUPFAM" id="SSF52540">
    <property type="entry name" value="P-loop containing nucleoside triphosphate hydrolases"/>
    <property type="match status" value="2"/>
</dbReference>
<evidence type="ECO:0000313" key="7">
    <source>
        <dbReference type="Proteomes" id="UP000606115"/>
    </source>
</evidence>
<reference evidence="7" key="1">
    <citation type="journal article" date="2019" name="Int. J. Syst. Evol. Microbiol.">
        <title>The Global Catalogue of Microorganisms (GCM) 10K type strain sequencing project: providing services to taxonomists for standard genome sequencing and annotation.</title>
        <authorList>
            <consortium name="The Broad Institute Genomics Platform"/>
            <consortium name="The Broad Institute Genome Sequencing Center for Infectious Disease"/>
            <person name="Wu L."/>
            <person name="Ma J."/>
        </authorList>
    </citation>
    <scope>NUCLEOTIDE SEQUENCE [LARGE SCALE GENOMIC DNA]</scope>
    <source>
        <strain evidence="7">CGMCC 1.3685</strain>
    </source>
</reference>
<keyword evidence="4" id="KW-0175">Coiled coil</keyword>
<name>A0ABQ2DQN5_9MICC</name>
<evidence type="ECO:0000256" key="4">
    <source>
        <dbReference type="SAM" id="Coils"/>
    </source>
</evidence>
<sequence>MPLTPPIKLHNLSFCWPTGERAVTDLEGVFPSGRTGLTGINGSGKSILLQLIAGRLTPTAGSVEVSSDLAYLPQTLTLHQDTTVAELLGIDSTYRALKAIESGSIDPSDFDAVGDNWDLEARLEAELSPLGLETLSLERQISTLSGGEAMLLAVIGLRLAALPITLLDEPTNNLDAPTRELLYGLVRSWKGTIIVVSHDIELLELMDHTVELYAGKLRLFGGPYSVYREQLATEQHAAEQAAKTANASLKVEKRQRVEAETKLARAKRKGRAEQLGGGLPKILANHLRQKSEANAGKMRSNLDGKVEQAQSKLEQAEIRVRSEEHINVELPDPKLPASKQVAQFSYPSGHHIIQGPERVALTGPNGSGKTTLLNQLLSTEPSEAELSGKLFLERVGYLPQRLVGLDESRSAVENIGQVAPSATSGQIRNMLARLLLRGTNADRPLSALSGGERFRVYLGSLLLAEPTAQLLILDEPTNNLDIDSVRQLCEALGAYRGALLVVSHDQKFLNQLGLDYLLELRADGSLTKSYPTAVC</sequence>
<dbReference type="EMBL" id="BMKX01000007">
    <property type="protein sequence ID" value="GGJ67443.1"/>
    <property type="molecule type" value="Genomic_DNA"/>
</dbReference>
<evidence type="ECO:0000313" key="6">
    <source>
        <dbReference type="EMBL" id="GGJ67443.1"/>
    </source>
</evidence>
<evidence type="ECO:0000256" key="3">
    <source>
        <dbReference type="ARBA" id="ARBA00022840"/>
    </source>
</evidence>
<keyword evidence="1" id="KW-0677">Repeat</keyword>
<evidence type="ECO:0000256" key="2">
    <source>
        <dbReference type="ARBA" id="ARBA00022741"/>
    </source>
</evidence>
<keyword evidence="7" id="KW-1185">Reference proteome</keyword>
<protein>
    <submittedName>
        <fullName evidence="6">ABC transporter</fullName>
    </submittedName>
</protein>
<dbReference type="PROSITE" id="PS50893">
    <property type="entry name" value="ABC_TRANSPORTER_2"/>
    <property type="match status" value="1"/>
</dbReference>
<dbReference type="InterPro" id="IPR050611">
    <property type="entry name" value="ABCF"/>
</dbReference>
<keyword evidence="2" id="KW-0547">Nucleotide-binding</keyword>
<feature type="coiled-coil region" evidence="4">
    <location>
        <begin position="299"/>
        <end position="326"/>
    </location>
</feature>
<dbReference type="PANTHER" id="PTHR19211:SF6">
    <property type="entry name" value="BLL7188 PROTEIN"/>
    <property type="match status" value="1"/>
</dbReference>
<evidence type="ECO:0000256" key="1">
    <source>
        <dbReference type="ARBA" id="ARBA00022737"/>
    </source>
</evidence>
<feature type="domain" description="ABC transporter" evidence="5">
    <location>
        <begin position="7"/>
        <end position="239"/>
    </location>
</feature>
<dbReference type="InterPro" id="IPR003593">
    <property type="entry name" value="AAA+_ATPase"/>
</dbReference>
<organism evidence="6 7">
    <name type="scientific">Glutamicibacter ardleyensis</name>
    <dbReference type="NCBI Taxonomy" id="225894"/>
    <lineage>
        <taxon>Bacteria</taxon>
        <taxon>Bacillati</taxon>
        <taxon>Actinomycetota</taxon>
        <taxon>Actinomycetes</taxon>
        <taxon>Micrococcales</taxon>
        <taxon>Micrococcaceae</taxon>
        <taxon>Glutamicibacter</taxon>
    </lineage>
</organism>
<dbReference type="PANTHER" id="PTHR19211">
    <property type="entry name" value="ATP-BINDING TRANSPORT PROTEIN-RELATED"/>
    <property type="match status" value="1"/>
</dbReference>
<dbReference type="Gene3D" id="3.40.50.300">
    <property type="entry name" value="P-loop containing nucleotide triphosphate hydrolases"/>
    <property type="match status" value="2"/>
</dbReference>
<dbReference type="RefSeq" id="WP_188686368.1">
    <property type="nucleotide sequence ID" value="NZ_BMKX01000007.1"/>
</dbReference>
<comment type="caution">
    <text evidence="6">The sequence shown here is derived from an EMBL/GenBank/DDBJ whole genome shotgun (WGS) entry which is preliminary data.</text>
</comment>
<dbReference type="InterPro" id="IPR003439">
    <property type="entry name" value="ABC_transporter-like_ATP-bd"/>
</dbReference>
<dbReference type="Proteomes" id="UP000606115">
    <property type="component" value="Unassembled WGS sequence"/>
</dbReference>
<gene>
    <name evidence="6" type="ORF">GCM10007173_27920</name>
</gene>